<feature type="repeat" description="ANK" evidence="3">
    <location>
        <begin position="523"/>
        <end position="555"/>
    </location>
</feature>
<gene>
    <name evidence="4" type="ORF">TKK_008805</name>
</gene>
<feature type="repeat" description="ANK" evidence="3">
    <location>
        <begin position="182"/>
        <end position="214"/>
    </location>
</feature>
<dbReference type="Pfam" id="PF12796">
    <property type="entry name" value="Ank_2"/>
    <property type="match status" value="7"/>
</dbReference>
<comment type="caution">
    <text evidence="4">The sequence shown here is derived from an EMBL/GenBank/DDBJ whole genome shotgun (WGS) entry which is preliminary data.</text>
</comment>
<evidence type="ECO:0000313" key="5">
    <source>
        <dbReference type="Proteomes" id="UP001627154"/>
    </source>
</evidence>
<feature type="repeat" description="ANK" evidence="3">
    <location>
        <begin position="965"/>
        <end position="997"/>
    </location>
</feature>
<feature type="repeat" description="ANK" evidence="3">
    <location>
        <begin position="743"/>
        <end position="775"/>
    </location>
</feature>
<dbReference type="PROSITE" id="PS50088">
    <property type="entry name" value="ANK_REPEAT"/>
    <property type="match status" value="14"/>
</dbReference>
<evidence type="ECO:0000256" key="2">
    <source>
        <dbReference type="ARBA" id="ARBA00023043"/>
    </source>
</evidence>
<feature type="repeat" description="ANK" evidence="3">
    <location>
        <begin position="892"/>
        <end position="924"/>
    </location>
</feature>
<accession>A0ABD2WXY1</accession>
<keyword evidence="5" id="KW-1185">Reference proteome</keyword>
<organism evidence="4 5">
    <name type="scientific">Trichogramma kaykai</name>
    <dbReference type="NCBI Taxonomy" id="54128"/>
    <lineage>
        <taxon>Eukaryota</taxon>
        <taxon>Metazoa</taxon>
        <taxon>Ecdysozoa</taxon>
        <taxon>Arthropoda</taxon>
        <taxon>Hexapoda</taxon>
        <taxon>Insecta</taxon>
        <taxon>Pterygota</taxon>
        <taxon>Neoptera</taxon>
        <taxon>Endopterygota</taxon>
        <taxon>Hymenoptera</taxon>
        <taxon>Apocrita</taxon>
        <taxon>Proctotrupomorpha</taxon>
        <taxon>Chalcidoidea</taxon>
        <taxon>Trichogrammatidae</taxon>
        <taxon>Trichogramma</taxon>
    </lineage>
</organism>
<feature type="repeat" description="ANK" evidence="3">
    <location>
        <begin position="596"/>
        <end position="628"/>
    </location>
</feature>
<evidence type="ECO:0000313" key="4">
    <source>
        <dbReference type="EMBL" id="KAL3397473.1"/>
    </source>
</evidence>
<feature type="repeat" description="ANK" evidence="3">
    <location>
        <begin position="817"/>
        <end position="849"/>
    </location>
</feature>
<dbReference type="EMBL" id="JBJJXI010000064">
    <property type="protein sequence ID" value="KAL3397473.1"/>
    <property type="molecule type" value="Genomic_DNA"/>
</dbReference>
<dbReference type="Proteomes" id="UP001627154">
    <property type="component" value="Unassembled WGS sequence"/>
</dbReference>
<feature type="repeat" description="ANK" evidence="3">
    <location>
        <begin position="148"/>
        <end position="175"/>
    </location>
</feature>
<proteinExistence type="predicted"/>
<evidence type="ECO:0000256" key="1">
    <source>
        <dbReference type="ARBA" id="ARBA00022737"/>
    </source>
</evidence>
<dbReference type="PANTHER" id="PTHR24198:SF165">
    <property type="entry name" value="ANKYRIN REPEAT-CONTAINING PROTEIN-RELATED"/>
    <property type="match status" value="1"/>
</dbReference>
<feature type="repeat" description="ANK" evidence="3">
    <location>
        <begin position="300"/>
        <end position="332"/>
    </location>
</feature>
<feature type="repeat" description="ANK" evidence="3">
    <location>
        <begin position="1038"/>
        <end position="1073"/>
    </location>
</feature>
<feature type="repeat" description="ANK" evidence="3">
    <location>
        <begin position="669"/>
        <end position="701"/>
    </location>
</feature>
<dbReference type="SMART" id="SM00248">
    <property type="entry name" value="ANK"/>
    <property type="match status" value="25"/>
</dbReference>
<feature type="repeat" description="ANK" evidence="3">
    <location>
        <begin position="373"/>
        <end position="406"/>
    </location>
</feature>
<dbReference type="PANTHER" id="PTHR24198">
    <property type="entry name" value="ANKYRIN REPEAT AND PROTEIN KINASE DOMAIN-CONTAINING PROTEIN"/>
    <property type="match status" value="1"/>
</dbReference>
<dbReference type="Pfam" id="PF00023">
    <property type="entry name" value="Ank"/>
    <property type="match status" value="1"/>
</dbReference>
<protein>
    <submittedName>
        <fullName evidence="4">Uncharacterized protein</fullName>
    </submittedName>
</protein>
<dbReference type="InterPro" id="IPR036770">
    <property type="entry name" value="Ankyrin_rpt-contain_sf"/>
</dbReference>
<dbReference type="Gene3D" id="1.25.40.20">
    <property type="entry name" value="Ankyrin repeat-containing domain"/>
    <property type="match status" value="7"/>
</dbReference>
<dbReference type="PRINTS" id="PR01415">
    <property type="entry name" value="ANKYRIN"/>
</dbReference>
<dbReference type="PROSITE" id="PS50297">
    <property type="entry name" value="ANK_REP_REGION"/>
    <property type="match status" value="13"/>
</dbReference>
<name>A0ABD2WXY1_9HYME</name>
<reference evidence="4 5" key="1">
    <citation type="journal article" date="2024" name="bioRxiv">
        <title>A reference genome for Trichogramma kaykai: A tiny desert-dwelling parasitoid wasp with competing sex-ratio distorters.</title>
        <authorList>
            <person name="Culotta J."/>
            <person name="Lindsey A.R."/>
        </authorList>
    </citation>
    <scope>NUCLEOTIDE SEQUENCE [LARGE SCALE GENOMIC DNA]</scope>
    <source>
        <strain evidence="4 5">KSX58</strain>
    </source>
</reference>
<feature type="repeat" description="ANK" evidence="3">
    <location>
        <begin position="446"/>
        <end position="481"/>
    </location>
</feature>
<keyword evidence="2 3" id="KW-0040">ANK repeat</keyword>
<dbReference type="SUPFAM" id="SSF48403">
    <property type="entry name" value="Ankyrin repeat"/>
    <property type="match status" value="3"/>
</dbReference>
<sequence length="1336" mass="152391">MSTSSDDLSIDNPTKLEKLKSLRENVKWEIEEERREFLRQLKPLTSDWETELPNLHDIFRSEEIDWLLIESMKSINEKVIEPDLLVEFLLRSGYTDKPVIDEDGKPLLRRTTIVHCVNKSKICSVVHDLVIQLFKIYNRFDLNYTDESGLSHLHVASKFGCYNVVEKFLENGQDVCCVWKKTGDTPLHMAQMNGRIESVKWLLNTGDDLLLANAIRTTPDRQIAGYNDENDSAKDVRCDKKHTVKLLLKAGANPTLPNEDGLTPLHLICMDSNAKGISGVLLKMYNEKNPLPHIDTPDKWGNTPLHLALIWRNKKMAEYLLRRGADVNLANAVGSNSLHIICKIGYDDKFMVLFFQIQERLKKIVAVDARDKSGNTPLHWSLTDGCKRFTAICLLAKGADPNLANAEGSTPLHMIFKSDDDLMLEVFCYYNDTRNQLVLVNVRDELGNTPLHYAVQALNLETQHDVRYLLKRGADPNVANREGLTPLQIICKGYLDNHELAYVLFDNCQNHFKPVQVNAADKWGNTALRWAVSRGHRGLLKMLLRNGANPNLTDANGLTPLEIACTDRDNGDMVKMLLKYTHDRYRPLNVDVQDILGNAPLHVALLRSDKRVAKSLLRNGANPNLANSKGMTPLHIVCMREDDDNLVNLLFKTSDENRKEVQVNAQDKSGKTPLHTALFRRSRNLAELLLRRGADPNMANRDGLTPLHVIFERSSDCDALARLFFKINDEMNKTVDVNVKNDLGKTPLHLALSGRHRSLVQFLLRYGANPNTPDAEGLTPLHIICKGNRDDYNLAKMLFEISKDQFRPIQVDARDKLGFTPLHEALTNGHKNLVQFLLRKSANPNLANNMDELTPLHVLCRNNRDYWELAEILFELSDKQYQPIQVGAQDKFGNTPLHLALENGHKNLVLSMLKNGANPNVANDEGLTPLYIFVKRYRDDNFTEILYKSRKKKQQTGQDNAQDNECHTQLHIVRKQEYNKIIKSLLRNGADLNFANVNGRTVLHIFCNDHTCHHLVDVLFKISDDHHQTLQINARDDLGNTPLHLALQSAAHGVKNAAIVLLRKGADPNLANQEESTPLHVICKRDVSILHDIHDLVKIFFDICDEKHQTLHIDAQDNLGRTPLQLAVSNLKPDMIDALLDRGADLPNFVFPTVSHFHDSFDSFAKKSTLGLMSEALAVIERLEKRGYELMRSDALTIMRLFANYELLEKPVNFDEHWYEDKEFVSKSKKLFICPSLSLHDLIRLRPEQKERLPTYADYYEFWRPGKLKKLFQDHREAGSAHLCEIMSRGFYRRWARVSLMELTQKPLTIRCCDMIFEGLTHEDLFHVCLAAEDED</sequence>
<keyword evidence="1" id="KW-0677">Repeat</keyword>
<evidence type="ECO:0000256" key="3">
    <source>
        <dbReference type="PROSITE-ProRule" id="PRU00023"/>
    </source>
</evidence>
<dbReference type="InterPro" id="IPR002110">
    <property type="entry name" value="Ankyrin_rpt"/>
</dbReference>
<feature type="repeat" description="ANK" evidence="3">
    <location>
        <begin position="1119"/>
        <end position="1146"/>
    </location>
</feature>